<dbReference type="PRINTS" id="PR00080">
    <property type="entry name" value="SDRFAMILY"/>
</dbReference>
<keyword evidence="2" id="KW-0560">Oxidoreductase</keyword>
<keyword evidence="4" id="KW-1185">Reference proteome</keyword>
<dbReference type="FunFam" id="3.40.50.720:FF:000084">
    <property type="entry name" value="Short-chain dehydrogenase reductase"/>
    <property type="match status" value="1"/>
</dbReference>
<dbReference type="GO" id="GO:0016491">
    <property type="term" value="F:oxidoreductase activity"/>
    <property type="evidence" value="ECO:0007669"/>
    <property type="project" value="UniProtKB-KW"/>
</dbReference>
<dbReference type="EMBL" id="QCYG01000001">
    <property type="protein sequence ID" value="PVA08373.1"/>
    <property type="molecule type" value="Genomic_DNA"/>
</dbReference>
<dbReference type="CDD" id="cd05358">
    <property type="entry name" value="GlcDH_SDR_c"/>
    <property type="match status" value="1"/>
</dbReference>
<dbReference type="RefSeq" id="WP_108639529.1">
    <property type="nucleotide sequence ID" value="NZ_QCYG01000001.1"/>
</dbReference>
<reference evidence="3 4" key="1">
    <citation type="submission" date="2018-04" db="EMBL/GenBank/DDBJ databases">
        <title>Pelagivirga bohaiensis gen. nov., sp. nov., a bacterium isolated from the Bohai Sea.</title>
        <authorList>
            <person name="Ji X."/>
        </authorList>
    </citation>
    <scope>NUCLEOTIDE SEQUENCE [LARGE SCALE GENOMIC DNA]</scope>
    <source>
        <strain evidence="3 4">BH-SD16</strain>
    </source>
</reference>
<dbReference type="PANTHER" id="PTHR43669">
    <property type="entry name" value="5-KETO-D-GLUCONATE 5-REDUCTASE"/>
    <property type="match status" value="1"/>
</dbReference>
<dbReference type="NCBIfam" id="NF009466">
    <property type="entry name" value="PRK12826.1-2"/>
    <property type="match status" value="1"/>
</dbReference>
<dbReference type="NCBIfam" id="NF005559">
    <property type="entry name" value="PRK07231.1"/>
    <property type="match status" value="1"/>
</dbReference>
<accession>A0A2T7G1S4</accession>
<evidence type="ECO:0000313" key="4">
    <source>
        <dbReference type="Proteomes" id="UP000244817"/>
    </source>
</evidence>
<name>A0A2T7G1S4_9RHOB</name>
<dbReference type="PROSITE" id="PS00061">
    <property type="entry name" value="ADH_SHORT"/>
    <property type="match status" value="1"/>
</dbReference>
<dbReference type="Pfam" id="PF13561">
    <property type="entry name" value="adh_short_C2"/>
    <property type="match status" value="1"/>
</dbReference>
<dbReference type="PANTHER" id="PTHR43669:SF14">
    <property type="entry name" value="OXIDOREDUCTASE"/>
    <property type="match status" value="1"/>
</dbReference>
<proteinExistence type="inferred from homology"/>
<evidence type="ECO:0000313" key="3">
    <source>
        <dbReference type="EMBL" id="PVA08373.1"/>
    </source>
</evidence>
<comment type="similarity">
    <text evidence="1">Belongs to the short-chain dehydrogenases/reductases (SDR) family.</text>
</comment>
<evidence type="ECO:0000256" key="1">
    <source>
        <dbReference type="ARBA" id="ARBA00006484"/>
    </source>
</evidence>
<dbReference type="AlphaFoldDB" id="A0A2T7G1S4"/>
<protein>
    <submittedName>
        <fullName evidence="3">Sugar dehydrogenase</fullName>
    </submittedName>
</protein>
<dbReference type="OrthoDB" id="9796652at2"/>
<evidence type="ECO:0000256" key="2">
    <source>
        <dbReference type="ARBA" id="ARBA00023002"/>
    </source>
</evidence>
<gene>
    <name evidence="3" type="ORF">DC363_01280</name>
</gene>
<dbReference type="Gene3D" id="3.40.50.720">
    <property type="entry name" value="NAD(P)-binding Rossmann-like Domain"/>
    <property type="match status" value="1"/>
</dbReference>
<dbReference type="PRINTS" id="PR00081">
    <property type="entry name" value="GDHRDH"/>
</dbReference>
<dbReference type="InterPro" id="IPR036291">
    <property type="entry name" value="NAD(P)-bd_dom_sf"/>
</dbReference>
<dbReference type="InterPro" id="IPR020904">
    <property type="entry name" value="Sc_DH/Rdtase_CS"/>
</dbReference>
<dbReference type="Proteomes" id="UP000244817">
    <property type="component" value="Unassembled WGS sequence"/>
</dbReference>
<comment type="caution">
    <text evidence="3">The sequence shown here is derived from an EMBL/GenBank/DDBJ whole genome shotgun (WGS) entry which is preliminary data.</text>
</comment>
<dbReference type="SUPFAM" id="SSF51735">
    <property type="entry name" value="NAD(P)-binding Rossmann-fold domains"/>
    <property type="match status" value="1"/>
</dbReference>
<dbReference type="InterPro" id="IPR002347">
    <property type="entry name" value="SDR_fam"/>
</dbReference>
<organism evidence="3 4">
    <name type="scientific">Thalassorhabdomicrobium marinisediminis</name>
    <dbReference type="NCBI Taxonomy" id="2170577"/>
    <lineage>
        <taxon>Bacteria</taxon>
        <taxon>Pseudomonadati</taxon>
        <taxon>Pseudomonadota</taxon>
        <taxon>Alphaproteobacteria</taxon>
        <taxon>Rhodobacterales</taxon>
        <taxon>Paracoccaceae</taxon>
        <taxon>Thalassorhabdomicrobium</taxon>
    </lineage>
</organism>
<sequence>MPSSPLEHARAIVTGASSGIGEGIARAFAKAGASVIVNYHSDAEAAARIVGDIRDGGGQAEAVQADISTPEGCETLFDAAEERFGGLDVLVSNAGIQRDAAFTELTLEDWRQVLDVNLTGQFLCAQEAVRRFRAQGHAPDRSPALGKIIFTSSVHQAIPWAGHTNYATAKGGVKLLMESMAQELACEKIRVNAIAPGAIKTSINRDAWEDEAAKEQLLKLIPYGRVGEPEDVAQAAVWLASDASDYVVGTTLFVDGGMTLYPSFREGG</sequence>